<evidence type="ECO:0000256" key="3">
    <source>
        <dbReference type="ARBA" id="ARBA00023163"/>
    </source>
</evidence>
<evidence type="ECO:0000256" key="2">
    <source>
        <dbReference type="ARBA" id="ARBA00023125"/>
    </source>
</evidence>
<evidence type="ECO:0000256" key="1">
    <source>
        <dbReference type="ARBA" id="ARBA00023015"/>
    </source>
</evidence>
<dbReference type="InterPro" id="IPR036388">
    <property type="entry name" value="WH-like_DNA-bd_sf"/>
</dbReference>
<dbReference type="SUPFAM" id="SSF64288">
    <property type="entry name" value="Chorismate lyase-like"/>
    <property type="match status" value="1"/>
</dbReference>
<name>A0ABR7M133_9ACTN</name>
<dbReference type="InterPro" id="IPR011663">
    <property type="entry name" value="UTRA"/>
</dbReference>
<sequence>MQSSIDRSSPLPFYHQLKLILLAEIERQNCQPGDRLPGDHELCVRYGISRTVVRQALAELEAEGVIERIKGRGTFFAKPKTVEGLVQSLTGLYEDVAARGGHLRSDVRKLAVVPADAQIAADLDIEPDTPVTVVERLRYVDEEPWVLTITHVPADLAPGLVDEDLTDQSLYALLEQKYGVRLVRGRRSVEAAAANPSLARSLGLARGAPVLVLRSVSLGVDDRPVESFVAFHRGDRSRFEVELERSSAPARPLVVVTG</sequence>
<dbReference type="RefSeq" id="WP_187247859.1">
    <property type="nucleotide sequence ID" value="NZ_BAAAOK010000004.1"/>
</dbReference>
<dbReference type="InterPro" id="IPR036390">
    <property type="entry name" value="WH_DNA-bd_sf"/>
</dbReference>
<dbReference type="Proteomes" id="UP000805614">
    <property type="component" value="Unassembled WGS sequence"/>
</dbReference>
<dbReference type="InterPro" id="IPR028978">
    <property type="entry name" value="Chorismate_lyase_/UTRA_dom_sf"/>
</dbReference>
<protein>
    <submittedName>
        <fullName evidence="5">GntR family transcriptional regulator</fullName>
    </submittedName>
</protein>
<feature type="domain" description="HTH gntR-type" evidence="4">
    <location>
        <begin position="11"/>
        <end position="79"/>
    </location>
</feature>
<comment type="caution">
    <text evidence="5">The sequence shown here is derived from an EMBL/GenBank/DDBJ whole genome shotgun (WGS) entry which is preliminary data.</text>
</comment>
<dbReference type="PANTHER" id="PTHR44846">
    <property type="entry name" value="MANNOSYL-D-GLYCERATE TRANSPORT/METABOLISM SYSTEM REPRESSOR MNGR-RELATED"/>
    <property type="match status" value="1"/>
</dbReference>
<dbReference type="SMART" id="SM00345">
    <property type="entry name" value="HTH_GNTR"/>
    <property type="match status" value="1"/>
</dbReference>
<keyword evidence="6" id="KW-1185">Reference proteome</keyword>
<proteinExistence type="predicted"/>
<keyword evidence="2" id="KW-0238">DNA-binding</keyword>
<gene>
    <name evidence="5" type="ORF">HKK74_35830</name>
</gene>
<dbReference type="Pfam" id="PF07702">
    <property type="entry name" value="UTRA"/>
    <property type="match status" value="1"/>
</dbReference>
<dbReference type="SUPFAM" id="SSF46785">
    <property type="entry name" value="Winged helix' DNA-binding domain"/>
    <property type="match status" value="1"/>
</dbReference>
<accession>A0ABR7M133</accession>
<evidence type="ECO:0000313" key="6">
    <source>
        <dbReference type="Proteomes" id="UP000805614"/>
    </source>
</evidence>
<dbReference type="CDD" id="cd07377">
    <property type="entry name" value="WHTH_GntR"/>
    <property type="match status" value="1"/>
</dbReference>
<dbReference type="InterPro" id="IPR000524">
    <property type="entry name" value="Tscrpt_reg_HTH_GntR"/>
</dbReference>
<organism evidence="5 6">
    <name type="scientific">Actinomadura alba</name>
    <dbReference type="NCBI Taxonomy" id="406431"/>
    <lineage>
        <taxon>Bacteria</taxon>
        <taxon>Bacillati</taxon>
        <taxon>Actinomycetota</taxon>
        <taxon>Actinomycetes</taxon>
        <taxon>Streptosporangiales</taxon>
        <taxon>Thermomonosporaceae</taxon>
        <taxon>Actinomadura</taxon>
    </lineage>
</organism>
<dbReference type="InterPro" id="IPR050679">
    <property type="entry name" value="Bact_HTH_transcr_reg"/>
</dbReference>
<dbReference type="EMBL" id="JABVEC010000049">
    <property type="protein sequence ID" value="MBC6470822.1"/>
    <property type="molecule type" value="Genomic_DNA"/>
</dbReference>
<dbReference type="PANTHER" id="PTHR44846:SF1">
    <property type="entry name" value="MANNOSYL-D-GLYCERATE TRANSPORT_METABOLISM SYSTEM REPRESSOR MNGR-RELATED"/>
    <property type="match status" value="1"/>
</dbReference>
<evidence type="ECO:0000313" key="5">
    <source>
        <dbReference type="EMBL" id="MBC6470822.1"/>
    </source>
</evidence>
<dbReference type="SMART" id="SM00866">
    <property type="entry name" value="UTRA"/>
    <property type="match status" value="1"/>
</dbReference>
<dbReference type="Pfam" id="PF00392">
    <property type="entry name" value="GntR"/>
    <property type="match status" value="1"/>
</dbReference>
<dbReference type="PRINTS" id="PR00035">
    <property type="entry name" value="HTHGNTR"/>
</dbReference>
<dbReference type="PROSITE" id="PS50949">
    <property type="entry name" value="HTH_GNTR"/>
    <property type="match status" value="1"/>
</dbReference>
<reference evidence="5 6" key="1">
    <citation type="submission" date="2020-06" db="EMBL/GenBank/DDBJ databases">
        <title>Actinomadura xiongansis sp. nov., isolated from soil of Baiyangdian.</title>
        <authorList>
            <person name="Zhang X."/>
        </authorList>
    </citation>
    <scope>NUCLEOTIDE SEQUENCE [LARGE SCALE GENOMIC DNA]</scope>
    <source>
        <strain evidence="5 6">HBUM206468</strain>
    </source>
</reference>
<keyword evidence="1" id="KW-0805">Transcription regulation</keyword>
<evidence type="ECO:0000259" key="4">
    <source>
        <dbReference type="PROSITE" id="PS50949"/>
    </source>
</evidence>
<dbReference type="Gene3D" id="3.40.1410.10">
    <property type="entry name" value="Chorismate lyase-like"/>
    <property type="match status" value="1"/>
</dbReference>
<dbReference type="Gene3D" id="1.10.10.10">
    <property type="entry name" value="Winged helix-like DNA-binding domain superfamily/Winged helix DNA-binding domain"/>
    <property type="match status" value="1"/>
</dbReference>
<keyword evidence="3" id="KW-0804">Transcription</keyword>